<evidence type="ECO:0000313" key="2">
    <source>
        <dbReference type="EMBL" id="TRY74640.1"/>
    </source>
</evidence>
<proteinExistence type="predicted"/>
<dbReference type="AlphaFoldDB" id="A0A553PAD2"/>
<protein>
    <recommendedName>
        <fullName evidence="1">RecF/RecN/SMC N-terminal domain-containing protein</fullName>
    </recommendedName>
</protein>
<dbReference type="EMBL" id="VCGU01000005">
    <property type="protein sequence ID" value="TRY74640.1"/>
    <property type="molecule type" value="Genomic_DNA"/>
</dbReference>
<keyword evidence="3" id="KW-1185">Reference proteome</keyword>
<dbReference type="STRING" id="6832.A0A553PAD2"/>
<gene>
    <name evidence="2" type="ORF">TCAL_09749</name>
</gene>
<sequence>MHIHSLTLSGFKSFSGTTTMTFHDHVNVVVGPNGSGKSNIFSAIAFVLQPTNLVQAQKMALFHQNDNTSVQSAFVEIKLDNRDGYSPE</sequence>
<evidence type="ECO:0000259" key="1">
    <source>
        <dbReference type="Pfam" id="PF02463"/>
    </source>
</evidence>
<feature type="domain" description="RecF/RecN/SMC N-terminal" evidence="1">
    <location>
        <begin position="3"/>
        <end position="85"/>
    </location>
</feature>
<dbReference type="Gene3D" id="3.40.50.300">
    <property type="entry name" value="P-loop containing nucleotide triphosphate hydrolases"/>
    <property type="match status" value="1"/>
</dbReference>
<dbReference type="SUPFAM" id="SSF52540">
    <property type="entry name" value="P-loop containing nucleoside triphosphate hydrolases"/>
    <property type="match status" value="1"/>
</dbReference>
<evidence type="ECO:0000313" key="3">
    <source>
        <dbReference type="Proteomes" id="UP000318571"/>
    </source>
</evidence>
<comment type="caution">
    <text evidence="2">The sequence shown here is derived from an EMBL/GenBank/DDBJ whole genome shotgun (WGS) entry which is preliminary data.</text>
</comment>
<dbReference type="InterPro" id="IPR027417">
    <property type="entry name" value="P-loop_NTPase"/>
</dbReference>
<dbReference type="InterPro" id="IPR003395">
    <property type="entry name" value="RecF/RecN/SMC_N"/>
</dbReference>
<dbReference type="Proteomes" id="UP000318571">
    <property type="component" value="Chromosome 2"/>
</dbReference>
<organism evidence="2 3">
    <name type="scientific">Tigriopus californicus</name>
    <name type="common">Marine copepod</name>
    <dbReference type="NCBI Taxonomy" id="6832"/>
    <lineage>
        <taxon>Eukaryota</taxon>
        <taxon>Metazoa</taxon>
        <taxon>Ecdysozoa</taxon>
        <taxon>Arthropoda</taxon>
        <taxon>Crustacea</taxon>
        <taxon>Multicrustacea</taxon>
        <taxon>Hexanauplia</taxon>
        <taxon>Copepoda</taxon>
        <taxon>Harpacticoida</taxon>
        <taxon>Harpacticidae</taxon>
        <taxon>Tigriopus</taxon>
    </lineage>
</organism>
<dbReference type="PANTHER" id="PTHR43977">
    <property type="entry name" value="STRUCTURAL MAINTENANCE OF CHROMOSOMES PROTEIN 3"/>
    <property type="match status" value="1"/>
</dbReference>
<reference evidence="2 3" key="1">
    <citation type="journal article" date="2018" name="Nat. Ecol. Evol.">
        <title>Genomic signatures of mitonuclear coevolution across populations of Tigriopus californicus.</title>
        <authorList>
            <person name="Barreto F.S."/>
            <person name="Watson E.T."/>
            <person name="Lima T.G."/>
            <person name="Willett C.S."/>
            <person name="Edmands S."/>
            <person name="Li W."/>
            <person name="Burton R.S."/>
        </authorList>
    </citation>
    <scope>NUCLEOTIDE SEQUENCE [LARGE SCALE GENOMIC DNA]</scope>
    <source>
        <strain evidence="2 3">San Diego</strain>
    </source>
</reference>
<accession>A0A553PAD2</accession>
<dbReference type="Pfam" id="PF02463">
    <property type="entry name" value="SMC_N"/>
    <property type="match status" value="1"/>
</dbReference>
<name>A0A553PAD2_TIGCA</name>